<feature type="domain" description="Response regulatory" evidence="11">
    <location>
        <begin position="1057"/>
        <end position="1172"/>
    </location>
</feature>
<dbReference type="Gene3D" id="3.30.565.10">
    <property type="entry name" value="Histidine kinase-like ATPase, C-terminal domain"/>
    <property type="match status" value="1"/>
</dbReference>
<dbReference type="InterPro" id="IPR036097">
    <property type="entry name" value="HisK_dim/P_sf"/>
</dbReference>
<dbReference type="Pfam" id="PF00512">
    <property type="entry name" value="HisKA"/>
    <property type="match status" value="1"/>
</dbReference>
<keyword evidence="13" id="KW-1185">Reference proteome</keyword>
<evidence type="ECO:0000259" key="11">
    <source>
        <dbReference type="PROSITE" id="PS50110"/>
    </source>
</evidence>
<dbReference type="SMART" id="SM00388">
    <property type="entry name" value="HisKA"/>
    <property type="match status" value="1"/>
</dbReference>
<dbReference type="SUPFAM" id="SSF46689">
    <property type="entry name" value="Homeodomain-like"/>
    <property type="match status" value="2"/>
</dbReference>
<dbReference type="InterPro" id="IPR005467">
    <property type="entry name" value="His_kinase_dom"/>
</dbReference>
<evidence type="ECO:0000256" key="1">
    <source>
        <dbReference type="ARBA" id="ARBA00000085"/>
    </source>
</evidence>
<organism evidence="12 13">
    <name type="scientific">Catenovulum adriaticum</name>
    <dbReference type="NCBI Taxonomy" id="2984846"/>
    <lineage>
        <taxon>Bacteria</taxon>
        <taxon>Pseudomonadati</taxon>
        <taxon>Pseudomonadota</taxon>
        <taxon>Gammaproteobacteria</taxon>
        <taxon>Alteromonadales</taxon>
        <taxon>Alteromonadaceae</taxon>
        <taxon>Catenovulum</taxon>
    </lineage>
</organism>
<protein>
    <recommendedName>
        <fullName evidence="2">histidine kinase</fullName>
        <ecNumber evidence="2">2.7.13.3</ecNumber>
    </recommendedName>
</protein>
<reference evidence="12" key="1">
    <citation type="submission" date="2022-10" db="EMBL/GenBank/DDBJ databases">
        <title>Catenovulum adriacola sp. nov. isolated in the Harbour of Susak.</title>
        <authorList>
            <person name="Schoch T."/>
            <person name="Reich S.J."/>
            <person name="Stoeferle S."/>
            <person name="Flaiz M."/>
            <person name="Kazda M."/>
            <person name="Riedel C.U."/>
            <person name="Duerre P."/>
        </authorList>
    </citation>
    <scope>NUCLEOTIDE SEQUENCE</scope>
    <source>
        <strain evidence="12">TS8</strain>
        <plasmid evidence="12">pCadTS8_1</plasmid>
    </source>
</reference>
<dbReference type="Proteomes" id="UP001163726">
    <property type="component" value="Plasmid pCadTS8_1"/>
</dbReference>
<dbReference type="Pfam" id="PF00072">
    <property type="entry name" value="Response_reg"/>
    <property type="match status" value="1"/>
</dbReference>
<evidence type="ECO:0000256" key="7">
    <source>
        <dbReference type="PROSITE-ProRule" id="PRU00169"/>
    </source>
</evidence>
<keyword evidence="3 7" id="KW-0597">Phosphoprotein</keyword>
<dbReference type="InterPro" id="IPR011006">
    <property type="entry name" value="CheY-like_superfamily"/>
</dbReference>
<evidence type="ECO:0000256" key="6">
    <source>
        <dbReference type="ARBA" id="ARBA00023163"/>
    </source>
</evidence>
<evidence type="ECO:0000256" key="8">
    <source>
        <dbReference type="SAM" id="Phobius"/>
    </source>
</evidence>
<dbReference type="PROSITE" id="PS00041">
    <property type="entry name" value="HTH_ARAC_FAMILY_1"/>
    <property type="match status" value="1"/>
</dbReference>
<dbReference type="InterPro" id="IPR009057">
    <property type="entry name" value="Homeodomain-like_sf"/>
</dbReference>
<dbReference type="PANTHER" id="PTHR43547:SF2">
    <property type="entry name" value="HYBRID SIGNAL TRANSDUCTION HISTIDINE KINASE C"/>
    <property type="match status" value="1"/>
</dbReference>
<evidence type="ECO:0000256" key="4">
    <source>
        <dbReference type="ARBA" id="ARBA00023015"/>
    </source>
</evidence>
<feature type="transmembrane region" description="Helical" evidence="8">
    <location>
        <begin position="761"/>
        <end position="783"/>
    </location>
</feature>
<feature type="domain" description="Histidine kinase" evidence="10">
    <location>
        <begin position="802"/>
        <end position="1026"/>
    </location>
</feature>
<dbReference type="InterPro" id="IPR018060">
    <property type="entry name" value="HTH_AraC"/>
</dbReference>
<dbReference type="InterPro" id="IPR001789">
    <property type="entry name" value="Sig_transdc_resp-reg_receiver"/>
</dbReference>
<dbReference type="PROSITE" id="PS50110">
    <property type="entry name" value="RESPONSE_REGULATORY"/>
    <property type="match status" value="1"/>
</dbReference>
<dbReference type="PROSITE" id="PS50109">
    <property type="entry name" value="HIS_KIN"/>
    <property type="match status" value="1"/>
</dbReference>
<comment type="catalytic activity">
    <reaction evidence="1">
        <text>ATP + protein L-histidine = ADP + protein N-phospho-L-histidine.</text>
        <dbReference type="EC" id="2.7.13.3"/>
    </reaction>
</comment>
<dbReference type="SMART" id="SM00448">
    <property type="entry name" value="REC"/>
    <property type="match status" value="1"/>
</dbReference>
<accession>A0ABY7AQG7</accession>
<evidence type="ECO:0000256" key="5">
    <source>
        <dbReference type="ARBA" id="ARBA00023125"/>
    </source>
</evidence>
<proteinExistence type="predicted"/>
<dbReference type="PRINTS" id="PR00344">
    <property type="entry name" value="BCTRLSENSOR"/>
</dbReference>
<keyword evidence="6" id="KW-0804">Transcription</keyword>
<dbReference type="SUPFAM" id="SSF63829">
    <property type="entry name" value="Calcium-dependent phosphotriesterase"/>
    <property type="match status" value="2"/>
</dbReference>
<feature type="domain" description="HTH araC/xylS-type" evidence="9">
    <location>
        <begin position="1206"/>
        <end position="1304"/>
    </location>
</feature>
<dbReference type="SUPFAM" id="SSF55874">
    <property type="entry name" value="ATPase domain of HSP90 chaperone/DNA topoisomerase II/histidine kinase"/>
    <property type="match status" value="1"/>
</dbReference>
<evidence type="ECO:0000256" key="2">
    <source>
        <dbReference type="ARBA" id="ARBA00012438"/>
    </source>
</evidence>
<sequence length="1311" mass="149038">MNKNILNSTHHIKGLITLIYILLFGTLEGVQIKNAYALENYQPKLTVNLNNQKLWRRLDWLDSSRLFSMSVDPSGHLWLGLDTQIAFYNGSEVQYFGKEDGVELNKITAIRALSNGVVLAADNKRIYQYKDKKWKLIQTGLNIPYSAQFREGNDGRTWLAAANKLLAFKNEKITIYSGAGKFITDVLVDDNNQVWTLDLETGDVVIHKATPQELIVQKEFKGLVYSNERREMTYQAGQLLQSDSGAVWVVNSLSDVPPKSYEPSINVWREHQLPSNVNSAILQLPEGHIVVTGQSSLHILDNGLWNTVDNEKIDLTTSFNQLHLNEQGYVWLMQRRSAILRYDHAGKRNKIYDELFFQCEDVSGRQYFFNPEGDVVVHDKNTLSWLRYTQKDGLIKNTNQLICTASGDAIALGGHNNYLAFSVFKPEKNYWNTKQTQFSLSSASFVVATPNNKKHERTFLSINTIDTSNPSTGIYELAKTGNQNYQLTLFKSLHSRVNNLAILSTGDLISSSNMVQKISVNKPESKPEMLLNQRVDNMVVDHEDNVWVATWASGLSRFDGQHWTKVKQAEDTAFSRITQLFVTQTGDLLALAQGRLLRFDGNNWQAMDLANIETRRYGNQINQTQDGSVWVSTASYHWMFRNYYSEIKQKMFETIRYKPDLNPPETYIQWISAKDKYSNSIYFTLRGVDKWNETPSSNLQYSYRLNQGEWSDFSSQTTAFISDLKTGEHLLEARARDGDGNIDKTPYQLPVTINLPFWQTLWFWLLCAAMILAVVSLMAMLFIQRARNLVALEKARLQFLTHVSHELRTPLTLITSPLETLDKTALTDKALKKIDIALRNSKRLSSLVEQILDYRKVQAGKHKIYPLNGDVVAFCHSLANDFSEIAKQQDQSMVFHCEMEHAMCQFDPDVLHKILDNLIFNALKYSPQGSKVELSFSYVKAPSELIFTVEDCGEGINDKLLKNVFNPFFSGEKSAHQQFSSFGIGLALVKELVELWGGNLVVESPIHNKSGRKFGTRIRVSLPVDVSVIKQGVNPSTELNQPVDEEQTDLVTNKRPLVLLVDDHVELLEFLAEELSDTYQVIKADNAELAIKIAQQKVPDVIVSDVCMPGMDGVEMCRVLKSSTETSHIPLLLQTSFASESKQIEALKLGAIDFLTKPVSIDVLLSKISSQIRTREQLAQRFKVQHLATFDDNPPEFEQFESKFMKRVIDLVELHHSETRFSAEALAKEVGMSRSAFYRKFSAVVGIPPAEYIKNYRLDKAAQMLKQGAYIAEVAEKIGYTETSPFNRAFKKYFNLTPSQYRKQSKDKTQS</sequence>
<keyword evidence="8" id="KW-1133">Transmembrane helix</keyword>
<gene>
    <name evidence="12" type="ORF">OLW01_15740</name>
</gene>
<dbReference type="CDD" id="cd00082">
    <property type="entry name" value="HisKA"/>
    <property type="match status" value="1"/>
</dbReference>
<dbReference type="Pfam" id="PF02518">
    <property type="entry name" value="HATPase_c"/>
    <property type="match status" value="1"/>
</dbReference>
<dbReference type="PANTHER" id="PTHR43547">
    <property type="entry name" value="TWO-COMPONENT HISTIDINE KINASE"/>
    <property type="match status" value="1"/>
</dbReference>
<dbReference type="InterPro" id="IPR003594">
    <property type="entry name" value="HATPase_dom"/>
</dbReference>
<dbReference type="RefSeq" id="WP_268076511.1">
    <property type="nucleotide sequence ID" value="NZ_CP109966.1"/>
</dbReference>
<evidence type="ECO:0000313" key="13">
    <source>
        <dbReference type="Proteomes" id="UP001163726"/>
    </source>
</evidence>
<evidence type="ECO:0000259" key="9">
    <source>
        <dbReference type="PROSITE" id="PS01124"/>
    </source>
</evidence>
<dbReference type="CDD" id="cd00075">
    <property type="entry name" value="HATPase"/>
    <property type="match status" value="1"/>
</dbReference>
<dbReference type="InterPro" id="IPR003661">
    <property type="entry name" value="HisK_dim/P_dom"/>
</dbReference>
<dbReference type="InterPro" id="IPR004358">
    <property type="entry name" value="Sig_transdc_His_kin-like_C"/>
</dbReference>
<evidence type="ECO:0000313" key="12">
    <source>
        <dbReference type="EMBL" id="WAJ71789.1"/>
    </source>
</evidence>
<dbReference type="Pfam" id="PF12833">
    <property type="entry name" value="HTH_18"/>
    <property type="match status" value="1"/>
</dbReference>
<dbReference type="EC" id="2.7.13.3" evidence="2"/>
<dbReference type="Gene3D" id="1.10.10.60">
    <property type="entry name" value="Homeodomain-like"/>
    <property type="match status" value="2"/>
</dbReference>
<keyword evidence="4" id="KW-0805">Transcription regulation</keyword>
<keyword evidence="12" id="KW-0614">Plasmid</keyword>
<geneLocation type="plasmid" evidence="12 13">
    <name>pCadTS8_1</name>
</geneLocation>
<dbReference type="InterPro" id="IPR015943">
    <property type="entry name" value="WD40/YVTN_repeat-like_dom_sf"/>
</dbReference>
<dbReference type="SMART" id="SM00387">
    <property type="entry name" value="HATPase_c"/>
    <property type="match status" value="1"/>
</dbReference>
<keyword evidence="8" id="KW-0812">Transmembrane</keyword>
<dbReference type="Gene3D" id="2.130.10.10">
    <property type="entry name" value="YVTN repeat-like/Quinoprotein amine dehydrogenase"/>
    <property type="match status" value="2"/>
</dbReference>
<dbReference type="EMBL" id="CP109966">
    <property type="protein sequence ID" value="WAJ71789.1"/>
    <property type="molecule type" value="Genomic_DNA"/>
</dbReference>
<dbReference type="PROSITE" id="PS01124">
    <property type="entry name" value="HTH_ARAC_FAMILY_2"/>
    <property type="match status" value="1"/>
</dbReference>
<keyword evidence="8" id="KW-0472">Membrane</keyword>
<dbReference type="SMART" id="SM00342">
    <property type="entry name" value="HTH_ARAC"/>
    <property type="match status" value="1"/>
</dbReference>
<dbReference type="SUPFAM" id="SSF47384">
    <property type="entry name" value="Homodimeric domain of signal transducing histidine kinase"/>
    <property type="match status" value="1"/>
</dbReference>
<dbReference type="InterPro" id="IPR036890">
    <property type="entry name" value="HATPase_C_sf"/>
</dbReference>
<evidence type="ECO:0000256" key="3">
    <source>
        <dbReference type="ARBA" id="ARBA00022553"/>
    </source>
</evidence>
<name>A0ABY7AQG7_9ALTE</name>
<keyword evidence="5" id="KW-0238">DNA-binding</keyword>
<feature type="modified residue" description="4-aspartylphosphate" evidence="7">
    <location>
        <position position="1105"/>
    </location>
</feature>
<dbReference type="Gene3D" id="1.10.287.130">
    <property type="match status" value="1"/>
</dbReference>
<dbReference type="SUPFAM" id="SSF52172">
    <property type="entry name" value="CheY-like"/>
    <property type="match status" value="1"/>
</dbReference>
<dbReference type="InterPro" id="IPR018062">
    <property type="entry name" value="HTH_AraC-typ_CS"/>
</dbReference>
<evidence type="ECO:0000259" key="10">
    <source>
        <dbReference type="PROSITE" id="PS50109"/>
    </source>
</evidence>
<dbReference type="Gene3D" id="3.40.50.2300">
    <property type="match status" value="1"/>
</dbReference>